<gene>
    <name evidence="2" type="ORF">NQT62_00540</name>
</gene>
<feature type="transmembrane region" description="Helical" evidence="1">
    <location>
        <begin position="21"/>
        <end position="42"/>
    </location>
</feature>
<organism evidence="2 3">
    <name type="scientific">Limnobacter humi</name>
    <dbReference type="NCBI Taxonomy" id="1778671"/>
    <lineage>
        <taxon>Bacteria</taxon>
        <taxon>Pseudomonadati</taxon>
        <taxon>Pseudomonadota</taxon>
        <taxon>Betaproteobacteria</taxon>
        <taxon>Burkholderiales</taxon>
        <taxon>Burkholderiaceae</taxon>
        <taxon>Limnobacter</taxon>
    </lineage>
</organism>
<dbReference type="InterPro" id="IPR007047">
    <property type="entry name" value="Flp_Fap"/>
</dbReference>
<keyword evidence="1" id="KW-1133">Transmembrane helix</keyword>
<proteinExistence type="predicted"/>
<accession>A0ABT1WBP6</accession>
<dbReference type="EMBL" id="JANIGO010000001">
    <property type="protein sequence ID" value="MCQ8894925.1"/>
    <property type="molecule type" value="Genomic_DNA"/>
</dbReference>
<evidence type="ECO:0000256" key="1">
    <source>
        <dbReference type="SAM" id="Phobius"/>
    </source>
</evidence>
<name>A0ABT1WBP6_9BURK</name>
<dbReference type="RefSeq" id="WP_256762574.1">
    <property type="nucleotide sequence ID" value="NZ_JANIGO010000001.1"/>
</dbReference>
<evidence type="ECO:0000313" key="3">
    <source>
        <dbReference type="Proteomes" id="UP001204142"/>
    </source>
</evidence>
<keyword evidence="3" id="KW-1185">Reference proteome</keyword>
<evidence type="ECO:0000313" key="2">
    <source>
        <dbReference type="EMBL" id="MCQ8894925.1"/>
    </source>
</evidence>
<comment type="caution">
    <text evidence="2">The sequence shown here is derived from an EMBL/GenBank/DDBJ whole genome shotgun (WGS) entry which is preliminary data.</text>
</comment>
<dbReference type="Pfam" id="PF04964">
    <property type="entry name" value="Flp_Fap"/>
    <property type="match status" value="1"/>
</dbReference>
<keyword evidence="1" id="KW-0472">Membrane</keyword>
<keyword evidence="1" id="KW-0812">Transmembrane</keyword>
<dbReference type="Proteomes" id="UP001204142">
    <property type="component" value="Unassembled WGS sequence"/>
</dbReference>
<reference evidence="2 3" key="1">
    <citation type="submission" date="2022-07" db="EMBL/GenBank/DDBJ databases">
        <authorList>
            <person name="Xamxidin M."/>
            <person name="Wu M."/>
        </authorList>
    </citation>
    <scope>NUCLEOTIDE SEQUENCE [LARGE SCALE GENOMIC DNA]</scope>
    <source>
        <strain evidence="2 3">NBRC 111650</strain>
    </source>
</reference>
<sequence>MKYQLMAKTAQHLRKQDGASLIEYAVLAALIVVAAVVAINALGGGISTVFTNILNALDGTP</sequence>
<protein>
    <submittedName>
        <fullName evidence="2">Flp family type IVb pilin</fullName>
    </submittedName>
</protein>